<accession>A0A0L1J2Y2</accession>
<feature type="region of interest" description="Disordered" evidence="1">
    <location>
        <begin position="275"/>
        <end position="367"/>
    </location>
</feature>
<feature type="region of interest" description="Disordered" evidence="1">
    <location>
        <begin position="66"/>
        <end position="93"/>
    </location>
</feature>
<evidence type="ECO:0000256" key="1">
    <source>
        <dbReference type="SAM" id="MobiDB-lite"/>
    </source>
</evidence>
<dbReference type="RefSeq" id="XP_015407032.1">
    <property type="nucleotide sequence ID" value="XM_015550105.1"/>
</dbReference>
<dbReference type="AlphaFoldDB" id="A0A0L1J2Y2"/>
<evidence type="ECO:0000313" key="2">
    <source>
        <dbReference type="EMBL" id="KNG86109.1"/>
    </source>
</evidence>
<comment type="caution">
    <text evidence="2">The sequence shown here is derived from an EMBL/GenBank/DDBJ whole genome shotgun (WGS) entry which is preliminary data.</text>
</comment>
<organism evidence="2 3">
    <name type="scientific">Aspergillus nomiae NRRL (strain ATCC 15546 / NRRL 13137 / CBS 260.88 / M93)</name>
    <dbReference type="NCBI Taxonomy" id="1509407"/>
    <lineage>
        <taxon>Eukaryota</taxon>
        <taxon>Fungi</taxon>
        <taxon>Dikarya</taxon>
        <taxon>Ascomycota</taxon>
        <taxon>Pezizomycotina</taxon>
        <taxon>Eurotiomycetes</taxon>
        <taxon>Eurotiomycetidae</taxon>
        <taxon>Eurotiales</taxon>
        <taxon>Aspergillaceae</taxon>
        <taxon>Aspergillus</taxon>
        <taxon>Aspergillus subgen. Circumdati</taxon>
    </lineage>
</organism>
<proteinExistence type="predicted"/>
<feature type="compositionally biased region" description="Polar residues" evidence="1">
    <location>
        <begin position="358"/>
        <end position="367"/>
    </location>
</feature>
<name>A0A0L1J2Y2_ASPN3</name>
<feature type="region of interest" description="Disordered" evidence="1">
    <location>
        <begin position="382"/>
        <end position="402"/>
    </location>
</feature>
<reference evidence="2 3" key="1">
    <citation type="submission" date="2014-06" db="EMBL/GenBank/DDBJ databases">
        <title>The Genome of the Aflatoxigenic Filamentous Fungus Aspergillus nomius.</title>
        <authorList>
            <person name="Moore M.G."/>
            <person name="Shannon B.M."/>
            <person name="Brian M.M."/>
        </authorList>
    </citation>
    <scope>NUCLEOTIDE SEQUENCE [LARGE SCALE GENOMIC DNA]</scope>
    <source>
        <strain evidence="2 3">NRRL 13137</strain>
    </source>
</reference>
<evidence type="ECO:0000313" key="3">
    <source>
        <dbReference type="Proteomes" id="UP000037505"/>
    </source>
</evidence>
<feature type="region of interest" description="Disordered" evidence="1">
    <location>
        <begin position="179"/>
        <end position="206"/>
    </location>
</feature>
<keyword evidence="3" id="KW-1185">Reference proteome</keyword>
<gene>
    <name evidence="2" type="ORF">ANOM_004848</name>
</gene>
<dbReference type="EMBL" id="JNOM01000128">
    <property type="protein sequence ID" value="KNG86109.1"/>
    <property type="molecule type" value="Genomic_DNA"/>
</dbReference>
<dbReference type="GeneID" id="26806652"/>
<protein>
    <submittedName>
        <fullName evidence="2">Uncharacterized protein</fullName>
    </submittedName>
</protein>
<dbReference type="OrthoDB" id="5327145at2759"/>
<feature type="region of interest" description="Disordered" evidence="1">
    <location>
        <begin position="142"/>
        <end position="166"/>
    </location>
</feature>
<sequence>HILTTSAILAISHDSRTRPRQPVPIFSAVHDQCCLISATMLALRDQENLVHAHQTVAASKPLNQGVKQLQPKTPGARAPKTPFKVPLNDENDPLAFGKKTVKGAGKQNGATKPSVKDAFVTPMAETRQRAPLGMKTTNAKARGLQTPAPPAGTVKPEKTGKRASTQRVKKFAPLVEQSQAEVQEKPVEEDVPDIEYMPPKPKELPDIPDEITYDTTFPQFQPKNLALGLETVYGHTEIGPDGLTKRERKLQEDSIAYDKMMDDMILKQVESIGFEEPSDNEQNEPCVEEAPPRRYETRRTRAMSAREKHTSNIPTVRARDAASALSGTERTLRPRPVSIPKPKPRVASSLFSSRKPRTPTNPSSMHHTAAVANSKTTVGYTKGRDVSSKLHGKSPSTTKGQTIPQGIFSADTYVRPSGTPPLETDMVPLAHDAGHLTANLEEVLPVYEEDEESLNFQLTL</sequence>
<feature type="compositionally biased region" description="Basic and acidic residues" evidence="1">
    <location>
        <begin position="290"/>
        <end position="310"/>
    </location>
</feature>
<dbReference type="Proteomes" id="UP000037505">
    <property type="component" value="Unassembled WGS sequence"/>
</dbReference>
<feature type="non-terminal residue" evidence="2">
    <location>
        <position position="1"/>
    </location>
</feature>